<comment type="caution">
    <text evidence="2">The sequence shown here is derived from an EMBL/GenBank/DDBJ whole genome shotgun (WGS) entry which is preliminary data.</text>
</comment>
<reference evidence="2 3" key="2">
    <citation type="journal article" date="2017" name="Front. Microbiol.">
        <title>Genomics Reveals a Unique Clone of Burkholderia cenocepacia Harboring an Actively Excising Novel Genomic Island.</title>
        <authorList>
            <person name="Patil P.P."/>
            <person name="Mali S."/>
            <person name="Midha S."/>
            <person name="Gautam V."/>
            <person name="Dash L."/>
            <person name="Kumar S."/>
            <person name="Shastri J."/>
            <person name="Singhal L."/>
            <person name="Patil P.B."/>
        </authorList>
    </citation>
    <scope>NUCLEOTIDE SEQUENCE [LARGE SCALE GENOMIC DNA]</scope>
    <source>
        <strain evidence="2 3">BC-19</strain>
    </source>
</reference>
<dbReference type="SUPFAM" id="SSF56784">
    <property type="entry name" value="HAD-like"/>
    <property type="match status" value="1"/>
</dbReference>
<dbReference type="InterPro" id="IPR023214">
    <property type="entry name" value="HAD_sf"/>
</dbReference>
<dbReference type="Pfam" id="PF00702">
    <property type="entry name" value="Hydrolase"/>
    <property type="match status" value="1"/>
</dbReference>
<dbReference type="Proteomes" id="UP000191686">
    <property type="component" value="Unassembled WGS sequence"/>
</dbReference>
<dbReference type="PANTHER" id="PTHR43316">
    <property type="entry name" value="HYDROLASE, HALOACID DELAHOGENASE-RELATED"/>
    <property type="match status" value="1"/>
</dbReference>
<dbReference type="PANTHER" id="PTHR43316:SF3">
    <property type="entry name" value="HALOACID DEHALOGENASE, TYPE II (AFU_ORTHOLOGUE AFUA_2G07750)-RELATED"/>
    <property type="match status" value="1"/>
</dbReference>
<dbReference type="EMBL" id="JYMX02000044">
    <property type="protein sequence ID" value="MCW3716474.1"/>
    <property type="molecule type" value="Genomic_DNA"/>
</dbReference>
<dbReference type="AlphaFoldDB" id="A0ABD4UR26"/>
<sequence length="233" mass="26134">MTNWVTNRLSETQSDLPLQDAEGIKFVVFDAFGTLCRIRDRRHPYGKLLRCCDDRSAARKLIMTRPLTLRDAGQHLGVHDDGLIASLEADLAVELASIELYPEVVDVLHGWKERGIKIAVASNLAMPYAEPLLRLLPFPLDAYAWSFEIGYTKPAPPFYRWVIAQLGGDAVIGIHNTVLWVGDSLPNDYRGPIEYGLRAILIEREPTGLPSRHSRALMVFPELPNPRLIRGLA</sequence>
<evidence type="ECO:0000256" key="1">
    <source>
        <dbReference type="ARBA" id="ARBA00022801"/>
    </source>
</evidence>
<evidence type="ECO:0000313" key="2">
    <source>
        <dbReference type="EMBL" id="MCW3716474.1"/>
    </source>
</evidence>
<reference evidence="2 3" key="1">
    <citation type="journal article" date="2017" name="Front. Microbiol.">
        <title>Genomics reveals a unique clone of Burkholderia cenocepacia harbouring an actively excising novel genomic island.</title>
        <authorList>
            <person name="Patil P."/>
            <person name="Mali S."/>
            <person name="Midha S."/>
            <person name="Gautam V."/>
            <person name="Dash L."/>
            <person name="Kumar S."/>
            <person name="Shastri J."/>
            <person name="Singhal L."/>
            <person name="Patil P.B."/>
        </authorList>
    </citation>
    <scope>NUCLEOTIDE SEQUENCE [LARGE SCALE GENOMIC DNA]</scope>
    <source>
        <strain evidence="2 3">BC-19</strain>
    </source>
</reference>
<protein>
    <submittedName>
        <fullName evidence="2">HAD family hydrolase</fullName>
    </submittedName>
</protein>
<dbReference type="GO" id="GO:0016787">
    <property type="term" value="F:hydrolase activity"/>
    <property type="evidence" value="ECO:0007669"/>
    <property type="project" value="UniProtKB-KW"/>
</dbReference>
<name>A0ABD4UR26_9BURK</name>
<gene>
    <name evidence="2" type="ORF">UE95_034845</name>
</gene>
<dbReference type="InterPro" id="IPR051540">
    <property type="entry name" value="S-2-haloacid_dehalogenase"/>
</dbReference>
<dbReference type="RefSeq" id="WP_080323108.1">
    <property type="nucleotide sequence ID" value="NZ_JYMX02000044.1"/>
</dbReference>
<keyword evidence="1 2" id="KW-0378">Hydrolase</keyword>
<dbReference type="Gene3D" id="3.40.50.1000">
    <property type="entry name" value="HAD superfamily/HAD-like"/>
    <property type="match status" value="1"/>
</dbReference>
<dbReference type="InterPro" id="IPR036412">
    <property type="entry name" value="HAD-like_sf"/>
</dbReference>
<proteinExistence type="predicted"/>
<evidence type="ECO:0000313" key="3">
    <source>
        <dbReference type="Proteomes" id="UP000191686"/>
    </source>
</evidence>
<accession>A0ABD4UR26</accession>
<organism evidence="2 3">
    <name type="scientific">Burkholderia cenocepacia</name>
    <dbReference type="NCBI Taxonomy" id="95486"/>
    <lineage>
        <taxon>Bacteria</taxon>
        <taxon>Pseudomonadati</taxon>
        <taxon>Pseudomonadota</taxon>
        <taxon>Betaproteobacteria</taxon>
        <taxon>Burkholderiales</taxon>
        <taxon>Burkholderiaceae</taxon>
        <taxon>Burkholderia</taxon>
        <taxon>Burkholderia cepacia complex</taxon>
    </lineage>
</organism>